<evidence type="ECO:0000313" key="3">
    <source>
        <dbReference type="Proteomes" id="UP001055439"/>
    </source>
</evidence>
<feature type="compositionally biased region" description="Basic and acidic residues" evidence="1">
    <location>
        <begin position="11"/>
        <end position="28"/>
    </location>
</feature>
<reference evidence="2" key="1">
    <citation type="submission" date="2022-05" db="EMBL/GenBank/DDBJ databases">
        <title>The Musa troglodytarum L. genome provides insights into the mechanism of non-climacteric behaviour and enrichment of carotenoids.</title>
        <authorList>
            <person name="Wang J."/>
        </authorList>
    </citation>
    <scope>NUCLEOTIDE SEQUENCE</scope>
    <source>
        <tissue evidence="2">Leaf</tissue>
    </source>
</reference>
<proteinExistence type="predicted"/>
<sequence>MPASSCFGEVAKGRSAEADSRSKQKSTELNEAISNGEELNETTSCEEEPTLSLLR</sequence>
<name>A0A9E7HZT9_9LILI</name>
<protein>
    <submittedName>
        <fullName evidence="2">Uncharacterized protein</fullName>
    </submittedName>
</protein>
<evidence type="ECO:0000256" key="1">
    <source>
        <dbReference type="SAM" id="MobiDB-lite"/>
    </source>
</evidence>
<feature type="compositionally biased region" description="Acidic residues" evidence="1">
    <location>
        <begin position="38"/>
        <end position="49"/>
    </location>
</feature>
<dbReference type="Proteomes" id="UP001055439">
    <property type="component" value="Chromosome 8"/>
</dbReference>
<organism evidence="2 3">
    <name type="scientific">Musa troglodytarum</name>
    <name type="common">fe'i banana</name>
    <dbReference type="NCBI Taxonomy" id="320322"/>
    <lineage>
        <taxon>Eukaryota</taxon>
        <taxon>Viridiplantae</taxon>
        <taxon>Streptophyta</taxon>
        <taxon>Embryophyta</taxon>
        <taxon>Tracheophyta</taxon>
        <taxon>Spermatophyta</taxon>
        <taxon>Magnoliopsida</taxon>
        <taxon>Liliopsida</taxon>
        <taxon>Zingiberales</taxon>
        <taxon>Musaceae</taxon>
        <taxon>Musa</taxon>
    </lineage>
</organism>
<dbReference type="AlphaFoldDB" id="A0A9E7HZT9"/>
<accession>A0A9E7HZT9</accession>
<dbReference type="EMBL" id="CP097510">
    <property type="protein sequence ID" value="URE39872.1"/>
    <property type="molecule type" value="Genomic_DNA"/>
</dbReference>
<feature type="region of interest" description="Disordered" evidence="1">
    <location>
        <begin position="1"/>
        <end position="55"/>
    </location>
</feature>
<evidence type="ECO:0000313" key="2">
    <source>
        <dbReference type="EMBL" id="URE39872.1"/>
    </source>
</evidence>
<gene>
    <name evidence="2" type="ORF">MUK42_18184</name>
</gene>
<keyword evidence="3" id="KW-1185">Reference proteome</keyword>